<dbReference type="AlphaFoldDB" id="A0A8H5IE32"/>
<protein>
    <submittedName>
        <fullName evidence="2">Uncharacterized protein</fullName>
    </submittedName>
</protein>
<reference evidence="2 3" key="1">
    <citation type="submission" date="2020-05" db="EMBL/GenBank/DDBJ databases">
        <title>Identification and distribution of gene clusters putatively required for synthesis of sphingolipid metabolism inhibitors in phylogenetically diverse species of the filamentous fungus Fusarium.</title>
        <authorList>
            <person name="Kim H.-S."/>
            <person name="Busman M."/>
            <person name="Brown D.W."/>
            <person name="Divon H."/>
            <person name="Uhlig S."/>
            <person name="Proctor R.H."/>
        </authorList>
    </citation>
    <scope>NUCLEOTIDE SEQUENCE [LARGE SCALE GENOMIC DNA]</scope>
    <source>
        <strain evidence="2 3">NRRL 25196</strain>
    </source>
</reference>
<keyword evidence="3" id="KW-1185">Reference proteome</keyword>
<accession>A0A8H5IE32</accession>
<organism evidence="2 3">
    <name type="scientific">Fusarium napiforme</name>
    <dbReference type="NCBI Taxonomy" id="42672"/>
    <lineage>
        <taxon>Eukaryota</taxon>
        <taxon>Fungi</taxon>
        <taxon>Dikarya</taxon>
        <taxon>Ascomycota</taxon>
        <taxon>Pezizomycotina</taxon>
        <taxon>Sordariomycetes</taxon>
        <taxon>Hypocreomycetidae</taxon>
        <taxon>Hypocreales</taxon>
        <taxon>Nectriaceae</taxon>
        <taxon>Fusarium</taxon>
        <taxon>Fusarium fujikuroi species complex</taxon>
    </lineage>
</organism>
<feature type="region of interest" description="Disordered" evidence="1">
    <location>
        <begin position="418"/>
        <end position="443"/>
    </location>
</feature>
<feature type="compositionally biased region" description="Polar residues" evidence="1">
    <location>
        <begin position="423"/>
        <end position="441"/>
    </location>
</feature>
<name>A0A8H5IE32_9HYPO</name>
<comment type="caution">
    <text evidence="2">The sequence shown here is derived from an EMBL/GenBank/DDBJ whole genome shotgun (WGS) entry which is preliminary data.</text>
</comment>
<gene>
    <name evidence="2" type="ORF">FNAPI_12024</name>
</gene>
<sequence>MSFRPRALAQARTRTRNPLRRIHLLQRRLSRSILKTSGCSDAIRFYRYIKIRATPNATTAKTSNSEPRWEVNKIINQATGEYTSEAQEQMQLSRDLGVPARDVVLFIELQYHLAWPGLIRKTARRTAYRVRTPCRGTTKCTGSELIPHNTLLRVPEELQALIAKALSDGTDVKVDVLSRSQQSNLSFDPVNFWYHFQNVDGDWVTRHHLSRREVFHHLPGAITNNVFPNKLPQYLGYDRPRAFEFNISEQVSERAPPPGQSRGVVDTEQAQDVLVYMKIDNTRATVVWKQAAKTLISTELPSKEDSQGLDLLLGQYYGVTYMKGSRQLPNGVVPLHTNTTCPYDRPFAFPLAPTPRTVPPHNLSAIVSPAAPIENKANPNVIFAEKETQQQQQNYSSGAAVRGTVYSHEGFEKHFETCEQGPSGFSSRSVQTQRQGSNSDYVPSPVSKTDLWFIVPERHITRDCVSRSGMTPSNKYDWYGTELNSPLLTCPEEFMADIDRRSSKKNSELIRQGIVQCHALEAECKALKGRPVEEARMAEMTAEYEELMKIPGKSQLSTVTIRQLYSISQRHCERQRM</sequence>
<proteinExistence type="predicted"/>
<dbReference type="EMBL" id="JAAOAO010000591">
    <property type="protein sequence ID" value="KAF5535573.1"/>
    <property type="molecule type" value="Genomic_DNA"/>
</dbReference>
<evidence type="ECO:0000313" key="2">
    <source>
        <dbReference type="EMBL" id="KAF5535573.1"/>
    </source>
</evidence>
<evidence type="ECO:0000313" key="3">
    <source>
        <dbReference type="Proteomes" id="UP000574317"/>
    </source>
</evidence>
<evidence type="ECO:0000256" key="1">
    <source>
        <dbReference type="SAM" id="MobiDB-lite"/>
    </source>
</evidence>
<dbReference type="Proteomes" id="UP000574317">
    <property type="component" value="Unassembled WGS sequence"/>
</dbReference>